<name>A0A9R1EDK6_WHEAT</name>
<gene>
    <name evidence="1" type="ORF">CFC21_023189</name>
</gene>
<sequence>PAPYDCPTRGARSYDERY</sequence>
<evidence type="ECO:0000313" key="1">
    <source>
        <dbReference type="EMBL" id="KAF7008438.1"/>
    </source>
</evidence>
<protein>
    <submittedName>
        <fullName evidence="1">Uncharacterized protein</fullName>
    </submittedName>
</protein>
<accession>A0A9R1EDK6</accession>
<proteinExistence type="predicted"/>
<reference evidence="1" key="2">
    <citation type="submission" date="2020-03" db="EMBL/GenBank/DDBJ databases">
        <title>The second near-complete assembly of the hexaploid bread wheat (Triticum aestivum) genome.</title>
        <authorList>
            <person name="Zimin A.V."/>
            <person name="Puiu D."/>
            <person name="Shumante A."/>
            <person name="Alonge M."/>
            <person name="Salzberg S.L."/>
        </authorList>
    </citation>
    <scope>NUCLEOTIDE SEQUENCE</scope>
    <source>
        <tissue evidence="1">Leaf</tissue>
    </source>
</reference>
<dbReference type="Proteomes" id="UP000815260">
    <property type="component" value="Chromosome 2B"/>
</dbReference>
<comment type="caution">
    <text evidence="1">The sequence shown here is derived from an EMBL/GenBank/DDBJ whole genome shotgun (WGS) entry which is preliminary data.</text>
</comment>
<dbReference type="AlphaFoldDB" id="A0A9R1EDK6"/>
<feature type="non-terminal residue" evidence="1">
    <location>
        <position position="1"/>
    </location>
</feature>
<reference evidence="1" key="1">
    <citation type="journal article" date="2017" name="Gigascience">
        <title>The first near-complete assembly of the hexaploid bread wheat genome, Triticum aestivum.</title>
        <authorList>
            <person name="Zimin A.V."/>
            <person name="Puiu D."/>
            <person name="Hall R."/>
            <person name="Kingan S."/>
            <person name="Clavijo B.J."/>
            <person name="Salzberg S.L."/>
        </authorList>
    </citation>
    <scope>NUCLEOTIDE SEQUENCE</scope>
    <source>
        <tissue evidence="1">Leaf</tissue>
    </source>
</reference>
<organism evidence="1">
    <name type="scientific">Triticum aestivum</name>
    <name type="common">Wheat</name>
    <dbReference type="NCBI Taxonomy" id="4565"/>
    <lineage>
        <taxon>Eukaryota</taxon>
        <taxon>Viridiplantae</taxon>
        <taxon>Streptophyta</taxon>
        <taxon>Embryophyta</taxon>
        <taxon>Tracheophyta</taxon>
        <taxon>Spermatophyta</taxon>
        <taxon>Magnoliopsida</taxon>
        <taxon>Liliopsida</taxon>
        <taxon>Poales</taxon>
        <taxon>Poaceae</taxon>
        <taxon>BOP clade</taxon>
        <taxon>Pooideae</taxon>
        <taxon>Triticodae</taxon>
        <taxon>Triticeae</taxon>
        <taxon>Triticinae</taxon>
        <taxon>Triticum</taxon>
    </lineage>
</organism>
<dbReference type="EMBL" id="CM022215">
    <property type="protein sequence ID" value="KAF7008438.1"/>
    <property type="molecule type" value="Genomic_DNA"/>
</dbReference>